<comment type="caution">
    <text evidence="2">The sequence shown here is derived from an EMBL/GenBank/DDBJ whole genome shotgun (WGS) entry which is preliminary data.</text>
</comment>
<proteinExistence type="predicted"/>
<dbReference type="Proteomes" id="UP001642484">
    <property type="component" value="Unassembled WGS sequence"/>
</dbReference>
<dbReference type="Gene3D" id="3.40.50.150">
    <property type="entry name" value="Vaccinia Virus protein VP39"/>
    <property type="match status" value="1"/>
</dbReference>
<evidence type="ECO:0000313" key="3">
    <source>
        <dbReference type="Proteomes" id="UP001642484"/>
    </source>
</evidence>
<dbReference type="SUPFAM" id="SSF53335">
    <property type="entry name" value="S-adenosyl-L-methionine-dependent methyltransferases"/>
    <property type="match status" value="1"/>
</dbReference>
<dbReference type="CDD" id="cd02440">
    <property type="entry name" value="AdoMet_MTases"/>
    <property type="match status" value="1"/>
</dbReference>
<keyword evidence="3" id="KW-1185">Reference proteome</keyword>
<dbReference type="PANTHER" id="PTHR43591">
    <property type="entry name" value="METHYLTRANSFERASE"/>
    <property type="match status" value="1"/>
</dbReference>
<protein>
    <recommendedName>
        <fullName evidence="1">Methyltransferase domain-containing protein</fullName>
    </recommendedName>
</protein>
<accession>A0ABP0PUV1</accession>
<gene>
    <name evidence="2" type="ORF">CCMP2556_LOCUS39092</name>
</gene>
<dbReference type="InterPro" id="IPR041698">
    <property type="entry name" value="Methyltransf_25"/>
</dbReference>
<dbReference type="Pfam" id="PF13649">
    <property type="entry name" value="Methyltransf_25"/>
    <property type="match status" value="1"/>
</dbReference>
<dbReference type="EMBL" id="CAXAMN010023651">
    <property type="protein sequence ID" value="CAK9079387.1"/>
    <property type="molecule type" value="Genomic_DNA"/>
</dbReference>
<reference evidence="2 3" key="1">
    <citation type="submission" date="2024-02" db="EMBL/GenBank/DDBJ databases">
        <authorList>
            <person name="Chen Y."/>
            <person name="Shah S."/>
            <person name="Dougan E. K."/>
            <person name="Thang M."/>
            <person name="Chan C."/>
        </authorList>
    </citation>
    <scope>NUCLEOTIDE SEQUENCE [LARGE SCALE GENOMIC DNA]</scope>
</reference>
<organism evidence="2 3">
    <name type="scientific">Durusdinium trenchii</name>
    <dbReference type="NCBI Taxonomy" id="1381693"/>
    <lineage>
        <taxon>Eukaryota</taxon>
        <taxon>Sar</taxon>
        <taxon>Alveolata</taxon>
        <taxon>Dinophyceae</taxon>
        <taxon>Suessiales</taxon>
        <taxon>Symbiodiniaceae</taxon>
        <taxon>Durusdinium</taxon>
    </lineage>
</organism>
<name>A0ABP0PUV1_9DINO</name>
<sequence>MNAMELSPKRAWPHVHTSLESIRRSGPGHPRTERLDFAVLVLGSVACKYWAFLRAIPGTKWSKCARTPRILRSAKQAARDSEEVLGALHPSLAASMRDLLQDSDVKVLLIGAKEEIGGVKGVPLSEPGAEPKSLREFPHDCYDVVVEVQSEEVRCASWEAVQNRFYPLGGHSFSLANDFIINLASIAKVLKPGGKFLFLSSAERDEVLPFSFLQLPHLKWQIHQCSGSASGVSTWCCTLGTDDPSAALKLTPSVVAKQCTDETSRRRYFEALRPYLQRDDGKIPEILDYGCGDGSLMSWAFQPEVLAEDGPREVTLVESNQELVERARQKLPHADVRLIKEGEPWPFEHQFDLVILAFVLHHVPLPDRAALLAEAKRLGRVILVLEDVPDEAFTPAACRLAWHVTEEHFRPFGQDPDDYISGVLSKKRWTTCFGDAGLEVLDETLVASSLRYPVPHVLYILKAKETVDIIICI</sequence>
<dbReference type="InterPro" id="IPR029063">
    <property type="entry name" value="SAM-dependent_MTases_sf"/>
</dbReference>
<feature type="domain" description="Methyltransferase" evidence="1">
    <location>
        <begin position="286"/>
        <end position="378"/>
    </location>
</feature>
<evidence type="ECO:0000259" key="1">
    <source>
        <dbReference type="Pfam" id="PF13649"/>
    </source>
</evidence>
<evidence type="ECO:0000313" key="2">
    <source>
        <dbReference type="EMBL" id="CAK9079387.1"/>
    </source>
</evidence>